<protein>
    <submittedName>
        <fullName evidence="1">Uncharacterized protein</fullName>
    </submittedName>
</protein>
<dbReference type="RefSeq" id="WP_227017334.1">
    <property type="nucleotide sequence ID" value="NZ_JAGSND010000002.1"/>
</dbReference>
<dbReference type="Proteomes" id="UP000675664">
    <property type="component" value="Unassembled WGS sequence"/>
</dbReference>
<dbReference type="AlphaFoldDB" id="A0A8J7VY35"/>
<evidence type="ECO:0000313" key="2">
    <source>
        <dbReference type="Proteomes" id="UP000675664"/>
    </source>
</evidence>
<dbReference type="EMBL" id="JAGSND010000002">
    <property type="protein sequence ID" value="MBR0597207.1"/>
    <property type="molecule type" value="Genomic_DNA"/>
</dbReference>
<organism evidence="1 2">
    <name type="scientific">Sinanaerobacter chloroacetimidivorans</name>
    <dbReference type="NCBI Taxonomy" id="2818044"/>
    <lineage>
        <taxon>Bacteria</taxon>
        <taxon>Bacillati</taxon>
        <taxon>Bacillota</taxon>
        <taxon>Clostridia</taxon>
        <taxon>Peptostreptococcales</taxon>
        <taxon>Anaerovoracaceae</taxon>
        <taxon>Sinanaerobacter</taxon>
    </lineage>
</organism>
<sequence>MDLRNNQITIKELYNNVTAALILEKHIPLLINSNIFFLYPNMTLENLFRYFIGRVSQEHFEMIIRELNKYSPSQRGVFSIYCLRYYISGAYNLGPLMTRRAPDFCYMRNFYTE</sequence>
<name>A0A8J7VY35_9FIRM</name>
<evidence type="ECO:0000313" key="1">
    <source>
        <dbReference type="EMBL" id="MBR0597207.1"/>
    </source>
</evidence>
<reference evidence="1" key="2">
    <citation type="submission" date="2021-04" db="EMBL/GenBank/DDBJ databases">
        <authorList>
            <person name="Liu J."/>
        </authorList>
    </citation>
    <scope>NUCLEOTIDE SEQUENCE</scope>
    <source>
        <strain evidence="1">BAD-6</strain>
    </source>
</reference>
<keyword evidence="2" id="KW-1185">Reference proteome</keyword>
<proteinExistence type="predicted"/>
<reference evidence="1" key="1">
    <citation type="submission" date="2021-04" db="EMBL/GenBank/DDBJ databases">
        <title>Sinoanaerobacter chloroacetimidivorans sp. nov., an obligate anaerobic bacterium isolated from anaerobic sludge.</title>
        <authorList>
            <person name="Bao Y."/>
        </authorList>
    </citation>
    <scope>NUCLEOTIDE SEQUENCE</scope>
    <source>
        <strain evidence="1">BAD-6</strain>
    </source>
</reference>
<gene>
    <name evidence="1" type="ORF">KCX82_04940</name>
</gene>
<accession>A0A8J7VY35</accession>
<comment type="caution">
    <text evidence="1">The sequence shown here is derived from an EMBL/GenBank/DDBJ whole genome shotgun (WGS) entry which is preliminary data.</text>
</comment>